<evidence type="ECO:0000256" key="1">
    <source>
        <dbReference type="SAM" id="Coils"/>
    </source>
</evidence>
<evidence type="ECO:0000313" key="4">
    <source>
        <dbReference type="Proteomes" id="UP001596501"/>
    </source>
</evidence>
<gene>
    <name evidence="3" type="ORF">ACFQPB_18540</name>
</gene>
<feature type="coiled-coil region" evidence="1">
    <location>
        <begin position="270"/>
        <end position="300"/>
    </location>
</feature>
<keyword evidence="1" id="KW-0175">Coiled coil</keyword>
<organism evidence="3 4">
    <name type="scientific">Hydrogenophaga atypica</name>
    <dbReference type="NCBI Taxonomy" id="249409"/>
    <lineage>
        <taxon>Bacteria</taxon>
        <taxon>Pseudomonadati</taxon>
        <taxon>Pseudomonadota</taxon>
        <taxon>Betaproteobacteria</taxon>
        <taxon>Burkholderiales</taxon>
        <taxon>Comamonadaceae</taxon>
        <taxon>Hydrogenophaga</taxon>
    </lineage>
</organism>
<feature type="transmembrane region" description="Helical" evidence="2">
    <location>
        <begin position="21"/>
        <end position="42"/>
    </location>
</feature>
<reference evidence="4" key="1">
    <citation type="journal article" date="2019" name="Int. J. Syst. Evol. Microbiol.">
        <title>The Global Catalogue of Microorganisms (GCM) 10K type strain sequencing project: providing services to taxonomists for standard genome sequencing and annotation.</title>
        <authorList>
            <consortium name="The Broad Institute Genomics Platform"/>
            <consortium name="The Broad Institute Genome Sequencing Center for Infectious Disease"/>
            <person name="Wu L."/>
            <person name="Ma J."/>
        </authorList>
    </citation>
    <scope>NUCLEOTIDE SEQUENCE [LARGE SCALE GENOMIC DNA]</scope>
    <source>
        <strain evidence="4">CGMCC 1.12371</strain>
    </source>
</reference>
<dbReference type="EMBL" id="JBHTCA010000020">
    <property type="protein sequence ID" value="MFC7410861.1"/>
    <property type="molecule type" value="Genomic_DNA"/>
</dbReference>
<proteinExistence type="predicted"/>
<keyword evidence="2" id="KW-1133">Transmembrane helix</keyword>
<keyword evidence="2" id="KW-0472">Membrane</keyword>
<evidence type="ECO:0000256" key="2">
    <source>
        <dbReference type="SAM" id="Phobius"/>
    </source>
</evidence>
<comment type="caution">
    <text evidence="3">The sequence shown here is derived from an EMBL/GenBank/DDBJ whole genome shotgun (WGS) entry which is preliminary data.</text>
</comment>
<protein>
    <submittedName>
        <fullName evidence="3">Uncharacterized protein</fullName>
    </submittedName>
</protein>
<feature type="transmembrane region" description="Helical" evidence="2">
    <location>
        <begin position="82"/>
        <end position="100"/>
    </location>
</feature>
<sequence length="303" mass="32858">MTTAPYETPADAAATAKKWRLAGWALIGIGFLIPQVHLQILGEGTAAWVGYELATSFGQMMLPVLITWAATKKGNDLSKAKGTFVVGVLLVLTAGGMAVAKEMSQAETKALVQKALATQEENRAKFDSVLTRMGAIDMAAVLSMESVTNRATRTLALAQVAQYKALLAERKALVANTLAQGQAMAATLKNEEARRGAVVGAENARRQMTELFGELDVVQLAYADSIEALFNWLNTQDGKMQVGAHGQPLFTTQPDLDRFRALAGKVDEQAAAYNAALARYEKKREELAQREQKLKQDAQQFLR</sequence>
<keyword evidence="2" id="KW-0812">Transmembrane</keyword>
<accession>A0ABW2QN82</accession>
<keyword evidence="4" id="KW-1185">Reference proteome</keyword>
<name>A0ABW2QN82_9BURK</name>
<dbReference type="Proteomes" id="UP001596501">
    <property type="component" value="Unassembled WGS sequence"/>
</dbReference>
<dbReference type="RefSeq" id="WP_382226417.1">
    <property type="nucleotide sequence ID" value="NZ_JBHTCA010000020.1"/>
</dbReference>
<feature type="transmembrane region" description="Helical" evidence="2">
    <location>
        <begin position="48"/>
        <end position="70"/>
    </location>
</feature>
<evidence type="ECO:0000313" key="3">
    <source>
        <dbReference type="EMBL" id="MFC7410861.1"/>
    </source>
</evidence>